<keyword evidence="11" id="KW-0325">Glycoprotein</keyword>
<feature type="compositionally biased region" description="Polar residues" evidence="14">
    <location>
        <begin position="169"/>
        <end position="180"/>
    </location>
</feature>
<keyword evidence="6" id="KW-0808">Transferase</keyword>
<evidence type="ECO:0000256" key="12">
    <source>
        <dbReference type="ARBA" id="ARBA00047558"/>
    </source>
</evidence>
<feature type="domain" description="Protein kinase" evidence="16">
    <location>
        <begin position="656"/>
        <end position="931"/>
    </location>
</feature>
<dbReference type="Gene3D" id="3.30.200.20">
    <property type="entry name" value="Phosphorylase Kinase, domain 1"/>
    <property type="match status" value="1"/>
</dbReference>
<feature type="compositionally biased region" description="Basic and acidic residues" evidence="14">
    <location>
        <begin position="943"/>
        <end position="954"/>
    </location>
</feature>
<feature type="transmembrane region" description="Helical" evidence="15">
    <location>
        <begin position="582"/>
        <end position="603"/>
    </location>
</feature>
<keyword evidence="4" id="KW-0732">Signal</keyword>
<keyword evidence="10" id="KW-1015">Disulfide bond</keyword>
<dbReference type="InterPro" id="IPR008271">
    <property type="entry name" value="Ser/Thr_kinase_AS"/>
</dbReference>
<gene>
    <name evidence="17" type="ORF">LWI29_002139</name>
</gene>
<comment type="catalytic activity">
    <reaction evidence="13">
        <text>L-threonyl-[protein] + ATP = O-phospho-L-threonyl-[protein] + ADP + H(+)</text>
        <dbReference type="Rhea" id="RHEA:46608"/>
        <dbReference type="Rhea" id="RHEA-COMP:11060"/>
        <dbReference type="Rhea" id="RHEA-COMP:11605"/>
        <dbReference type="ChEBI" id="CHEBI:15378"/>
        <dbReference type="ChEBI" id="CHEBI:30013"/>
        <dbReference type="ChEBI" id="CHEBI:30616"/>
        <dbReference type="ChEBI" id="CHEBI:61977"/>
        <dbReference type="ChEBI" id="CHEBI:456216"/>
    </reaction>
</comment>
<dbReference type="PROSITE" id="PS50011">
    <property type="entry name" value="PROTEIN_KINASE_DOM"/>
    <property type="match status" value="1"/>
</dbReference>
<dbReference type="Pfam" id="PF07714">
    <property type="entry name" value="PK_Tyr_Ser-Thr"/>
    <property type="match status" value="1"/>
</dbReference>
<feature type="compositionally biased region" description="Basic and acidic residues" evidence="14">
    <location>
        <begin position="195"/>
        <end position="204"/>
    </location>
</feature>
<reference evidence="17" key="1">
    <citation type="journal article" date="2022" name="Plant J.">
        <title>Strategies of tolerance reflected in two North American maple genomes.</title>
        <authorList>
            <person name="McEvoy S.L."/>
            <person name="Sezen U.U."/>
            <person name="Trouern-Trend A."/>
            <person name="McMahon S.M."/>
            <person name="Schaberg P.G."/>
            <person name="Yang J."/>
            <person name="Wegrzyn J.L."/>
            <person name="Swenson N.G."/>
        </authorList>
    </citation>
    <scope>NUCLEOTIDE SEQUENCE</scope>
    <source>
        <strain evidence="17">NS2018</strain>
    </source>
</reference>
<comment type="caution">
    <text evidence="17">The sequence shown here is derived from an EMBL/GenBank/DDBJ whole genome shotgun (WGS) entry which is preliminary data.</text>
</comment>
<feature type="region of interest" description="Disordered" evidence="14">
    <location>
        <begin position="65"/>
        <end position="122"/>
    </location>
</feature>
<keyword evidence="6" id="KW-0418">Kinase</keyword>
<evidence type="ECO:0000259" key="16">
    <source>
        <dbReference type="PROSITE" id="PS50011"/>
    </source>
</evidence>
<comment type="catalytic activity">
    <reaction evidence="12">
        <text>L-seryl-[protein] + ATP = O-phospho-L-seryl-[protein] + ADP + H(+)</text>
        <dbReference type="Rhea" id="RHEA:17989"/>
        <dbReference type="Rhea" id="RHEA-COMP:9863"/>
        <dbReference type="Rhea" id="RHEA-COMP:11604"/>
        <dbReference type="ChEBI" id="CHEBI:15378"/>
        <dbReference type="ChEBI" id="CHEBI:29999"/>
        <dbReference type="ChEBI" id="CHEBI:30616"/>
        <dbReference type="ChEBI" id="CHEBI:83421"/>
        <dbReference type="ChEBI" id="CHEBI:456216"/>
    </reaction>
</comment>
<name>A0AA39STW1_ACESA</name>
<dbReference type="Gene3D" id="1.10.510.10">
    <property type="entry name" value="Transferase(Phosphotransferase) domain 1"/>
    <property type="match status" value="1"/>
</dbReference>
<dbReference type="Proteomes" id="UP001168877">
    <property type="component" value="Unassembled WGS sequence"/>
</dbReference>
<keyword evidence="2" id="KW-0597">Phosphoprotein</keyword>
<dbReference type="CDD" id="cd14066">
    <property type="entry name" value="STKc_IRAK"/>
    <property type="match status" value="1"/>
</dbReference>
<dbReference type="InterPro" id="IPR045274">
    <property type="entry name" value="WAK-like"/>
</dbReference>
<evidence type="ECO:0000256" key="9">
    <source>
        <dbReference type="ARBA" id="ARBA00023136"/>
    </source>
</evidence>
<accession>A0AA39STW1</accession>
<keyword evidence="9 15" id="KW-0472">Membrane</keyword>
<evidence type="ECO:0000256" key="6">
    <source>
        <dbReference type="ARBA" id="ARBA00022777"/>
    </source>
</evidence>
<dbReference type="GO" id="GO:0030247">
    <property type="term" value="F:polysaccharide binding"/>
    <property type="evidence" value="ECO:0007669"/>
    <property type="project" value="InterPro"/>
</dbReference>
<dbReference type="Pfam" id="PF13947">
    <property type="entry name" value="GUB_WAK_bind"/>
    <property type="match status" value="1"/>
</dbReference>
<dbReference type="GO" id="GO:0005886">
    <property type="term" value="C:plasma membrane"/>
    <property type="evidence" value="ECO:0007669"/>
    <property type="project" value="TreeGrafter"/>
</dbReference>
<feature type="region of interest" description="Disordered" evidence="14">
    <location>
        <begin position="165"/>
        <end position="295"/>
    </location>
</feature>
<protein>
    <recommendedName>
        <fullName evidence="16">Protein kinase domain-containing protein</fullName>
    </recommendedName>
</protein>
<evidence type="ECO:0000256" key="1">
    <source>
        <dbReference type="ARBA" id="ARBA00004479"/>
    </source>
</evidence>
<feature type="compositionally biased region" description="Basic residues" evidence="14">
    <location>
        <begin position="81"/>
        <end position="102"/>
    </location>
</feature>
<evidence type="ECO:0000256" key="5">
    <source>
        <dbReference type="ARBA" id="ARBA00022741"/>
    </source>
</evidence>
<evidence type="ECO:0000256" key="15">
    <source>
        <dbReference type="SAM" id="Phobius"/>
    </source>
</evidence>
<sequence length="987" mass="109125">MEALGSLIELVGANLGHRHPRLRNWRIFRRPHDFFSKFAKYEQAVKDGQFVPDNLEEDDGRQRLDAEVGNDDNDGGQSRPQQKKRKRSPRKQKITAKTKRQRTSGDTSPVGDDSTVSSQTTRQLMREMSDRFKDIVKKEISAMERRIKRRLTRVEKSVAQLVDARRQTTPEVHNFSTPQHQYDHRGISSPLGGGDDLHGGRDSTHGGGVGDGTHGERDGTNGRGDSTHGGGVRDGTHGERDGTNGRGDSTHGGGVRDGTHGERDGTNGERDSTYGRGVGDDTHGERDGTHGGGDDIHGGGNMLLLMVASQLAQPGLDCARKCGNLEIPYPFGTNVANNCSLNKHFLITCKDYPDKPPEAYWGTNSSNFVVTNISMEEGQLYVRSLVSRDCNNSKRFGVSLCVGDFRISETKNKFTVIGCESYGYIHGVLNGKNYSQKCKPSCQSLDDVINGSCSGSGCCQIPIPNDLRDIRVYANSSNKPHHVLEFSPCSYAFVSEDSKFNFSSSYLSNMTDRFPTVVDWAITEQGNCSEAKNNAVCQKNALCKDANYTGRGRGYLCHCKDGYQGNPYVSPGCKCKKGCNTLPIALGVGLGSVMLIVGSYGIYYEFRKRRLIKLKQQNFEDNGGPLLQQPLPELGGTGDTATIFPTDELEQATNNFDEEKIIGRGRNGPVYKGILKDNNPVAIKKSKKVGRSQPEPFINQVKVLSKINHRNVVKLLGCCLETEVPLLVYEFVTNGSLFDHIHKKDNTPTISWETRLRIAAETAGVLSYLHSDSDTPVIHRDVKSSNILLDDNFTPKVSDFGPSNLVSMDVTQLSTMVQDTLGYLDPEYMHTGQLTEKSDVYSFGVVLVELMTGKQALSFDGPEEDRRLVVKFSSLLKKGRLSRILDNGITKNDNYTNRLIKEVAELASRCLNVKGEERPLMKEVAMELKRLSHLGDDDEGGTEEIKQSRSEKSYTDNYGDGNNSTTMYDSMEDQVRVGLDGETEDFE</sequence>
<dbReference type="GO" id="GO:0004674">
    <property type="term" value="F:protein serine/threonine kinase activity"/>
    <property type="evidence" value="ECO:0007669"/>
    <property type="project" value="TreeGrafter"/>
</dbReference>
<dbReference type="InterPro" id="IPR025287">
    <property type="entry name" value="WAK_GUB"/>
</dbReference>
<evidence type="ECO:0000256" key="14">
    <source>
        <dbReference type="SAM" id="MobiDB-lite"/>
    </source>
</evidence>
<dbReference type="SMART" id="SM00220">
    <property type="entry name" value="S_TKc"/>
    <property type="match status" value="1"/>
</dbReference>
<dbReference type="PROSITE" id="PS00108">
    <property type="entry name" value="PROTEIN_KINASE_ST"/>
    <property type="match status" value="1"/>
</dbReference>
<dbReference type="InterPro" id="IPR011009">
    <property type="entry name" value="Kinase-like_dom_sf"/>
</dbReference>
<dbReference type="GO" id="GO:0005524">
    <property type="term" value="F:ATP binding"/>
    <property type="evidence" value="ECO:0007669"/>
    <property type="project" value="UniProtKB-KW"/>
</dbReference>
<evidence type="ECO:0000256" key="8">
    <source>
        <dbReference type="ARBA" id="ARBA00022989"/>
    </source>
</evidence>
<dbReference type="EMBL" id="JAUESC010000003">
    <property type="protein sequence ID" value="KAK0599076.1"/>
    <property type="molecule type" value="Genomic_DNA"/>
</dbReference>
<feature type="compositionally biased region" description="Basic and acidic residues" evidence="14">
    <location>
        <begin position="257"/>
        <end position="295"/>
    </location>
</feature>
<dbReference type="PANTHER" id="PTHR27005">
    <property type="entry name" value="WALL-ASSOCIATED RECEPTOR KINASE-LIKE 21"/>
    <property type="match status" value="1"/>
</dbReference>
<feature type="compositionally biased region" description="Basic and acidic residues" evidence="14">
    <location>
        <begin position="234"/>
        <end position="243"/>
    </location>
</feature>
<dbReference type="InterPro" id="IPR000719">
    <property type="entry name" value="Prot_kinase_dom"/>
</dbReference>
<evidence type="ECO:0000256" key="4">
    <source>
        <dbReference type="ARBA" id="ARBA00022729"/>
    </source>
</evidence>
<evidence type="ECO:0000313" key="17">
    <source>
        <dbReference type="EMBL" id="KAK0599076.1"/>
    </source>
</evidence>
<keyword evidence="3 15" id="KW-0812">Transmembrane</keyword>
<evidence type="ECO:0000256" key="10">
    <source>
        <dbReference type="ARBA" id="ARBA00023157"/>
    </source>
</evidence>
<dbReference type="FunFam" id="3.30.200.20:FF:001380">
    <property type="entry name" value="Protein kinase superfamily protein"/>
    <property type="match status" value="1"/>
</dbReference>
<reference evidence="17" key="2">
    <citation type="submission" date="2023-06" db="EMBL/GenBank/DDBJ databases">
        <authorList>
            <person name="Swenson N.G."/>
            <person name="Wegrzyn J.L."/>
            <person name="Mcevoy S.L."/>
        </authorList>
    </citation>
    <scope>NUCLEOTIDE SEQUENCE</scope>
    <source>
        <strain evidence="17">NS2018</strain>
        <tissue evidence="17">Leaf</tissue>
    </source>
</reference>
<organism evidence="17 18">
    <name type="scientific">Acer saccharum</name>
    <name type="common">Sugar maple</name>
    <dbReference type="NCBI Taxonomy" id="4024"/>
    <lineage>
        <taxon>Eukaryota</taxon>
        <taxon>Viridiplantae</taxon>
        <taxon>Streptophyta</taxon>
        <taxon>Embryophyta</taxon>
        <taxon>Tracheophyta</taxon>
        <taxon>Spermatophyta</taxon>
        <taxon>Magnoliopsida</taxon>
        <taxon>eudicotyledons</taxon>
        <taxon>Gunneridae</taxon>
        <taxon>Pentapetalae</taxon>
        <taxon>rosids</taxon>
        <taxon>malvids</taxon>
        <taxon>Sapindales</taxon>
        <taxon>Sapindaceae</taxon>
        <taxon>Hippocastanoideae</taxon>
        <taxon>Acereae</taxon>
        <taxon>Acer</taxon>
    </lineage>
</organism>
<comment type="subcellular location">
    <subcellularLocation>
        <location evidence="1">Membrane</location>
        <topology evidence="1">Single-pass type I membrane protein</topology>
    </subcellularLocation>
</comment>
<dbReference type="AlphaFoldDB" id="A0AA39STW1"/>
<dbReference type="SUPFAM" id="SSF56112">
    <property type="entry name" value="Protein kinase-like (PK-like)"/>
    <property type="match status" value="1"/>
</dbReference>
<dbReference type="FunFam" id="1.10.510.10:FF:000084">
    <property type="entry name" value="Wall-associated receptor kinase 2"/>
    <property type="match status" value="1"/>
</dbReference>
<dbReference type="InterPro" id="IPR001245">
    <property type="entry name" value="Ser-Thr/Tyr_kinase_cat_dom"/>
</dbReference>
<evidence type="ECO:0000256" key="13">
    <source>
        <dbReference type="ARBA" id="ARBA00047951"/>
    </source>
</evidence>
<proteinExistence type="predicted"/>
<evidence type="ECO:0000256" key="3">
    <source>
        <dbReference type="ARBA" id="ARBA00022692"/>
    </source>
</evidence>
<dbReference type="GO" id="GO:0007166">
    <property type="term" value="P:cell surface receptor signaling pathway"/>
    <property type="evidence" value="ECO:0007669"/>
    <property type="project" value="InterPro"/>
</dbReference>
<keyword evidence="18" id="KW-1185">Reference proteome</keyword>
<dbReference type="PANTHER" id="PTHR27005:SF468">
    <property type="entry name" value="OS01G0310500 PROTEIN"/>
    <property type="match status" value="1"/>
</dbReference>
<keyword evidence="8 15" id="KW-1133">Transmembrane helix</keyword>
<feature type="region of interest" description="Disordered" evidence="14">
    <location>
        <begin position="932"/>
        <end position="973"/>
    </location>
</feature>
<evidence type="ECO:0000256" key="11">
    <source>
        <dbReference type="ARBA" id="ARBA00023180"/>
    </source>
</evidence>
<evidence type="ECO:0000256" key="7">
    <source>
        <dbReference type="ARBA" id="ARBA00022840"/>
    </source>
</evidence>
<keyword evidence="7" id="KW-0067">ATP-binding</keyword>
<keyword evidence="5" id="KW-0547">Nucleotide-binding</keyword>
<evidence type="ECO:0000313" key="18">
    <source>
        <dbReference type="Proteomes" id="UP001168877"/>
    </source>
</evidence>
<evidence type="ECO:0000256" key="2">
    <source>
        <dbReference type="ARBA" id="ARBA00022553"/>
    </source>
</evidence>